<comment type="caution">
    <text evidence="2">The sequence shown here is derived from an EMBL/GenBank/DDBJ whole genome shotgun (WGS) entry which is preliminary data.</text>
</comment>
<dbReference type="PROSITE" id="PS51257">
    <property type="entry name" value="PROKAR_LIPOPROTEIN"/>
    <property type="match status" value="1"/>
</dbReference>
<sequence>MKKLLIIFGVFVIGSSLVSCNKKLKDDIDDLKSQVTDLKNQNDSLKTATDTLKSYHDALQQQLKGVINSLGSDEPITAVTTFTDNSGATRTVTGVYKFKSTGYQTQMAIKNSDGSYDIYIQRLSDVLGEEYAWVEFTYNPATKAITNYDGGQQWSDLDPYGDEAYYNSSYGGAGLTFNVTVDSFNTTTGDISMKFAASTTAAYTGGNIPNAGKPTSTNFTFTGKLTIFNIN</sequence>
<protein>
    <submittedName>
        <fullName evidence="2">Uncharacterized protein</fullName>
    </submittedName>
</protein>
<dbReference type="OrthoDB" id="664789at2"/>
<gene>
    <name evidence="2" type="ORF">A4H97_08075</name>
</gene>
<keyword evidence="1" id="KW-0175">Coiled coil</keyword>
<reference evidence="3" key="1">
    <citation type="submission" date="2016-04" db="EMBL/GenBank/DDBJ databases">
        <authorList>
            <person name="Chen L."/>
            <person name="Zhuang W."/>
            <person name="Wang G."/>
        </authorList>
    </citation>
    <scope>NUCLEOTIDE SEQUENCE [LARGE SCALE GENOMIC DNA]</scope>
    <source>
        <strain evidence="3">17621</strain>
    </source>
</reference>
<evidence type="ECO:0000256" key="1">
    <source>
        <dbReference type="SAM" id="Coils"/>
    </source>
</evidence>
<dbReference type="AlphaFoldDB" id="A0A1V9EN28"/>
<proteinExistence type="predicted"/>
<evidence type="ECO:0000313" key="2">
    <source>
        <dbReference type="EMBL" id="OQP47442.1"/>
    </source>
</evidence>
<name>A0A1V9EN28_9BACT</name>
<dbReference type="Gene3D" id="1.20.5.340">
    <property type="match status" value="1"/>
</dbReference>
<dbReference type="Proteomes" id="UP000192610">
    <property type="component" value="Unassembled WGS sequence"/>
</dbReference>
<keyword evidence="3" id="KW-1185">Reference proteome</keyword>
<dbReference type="EMBL" id="LVXG01000023">
    <property type="protein sequence ID" value="OQP47442.1"/>
    <property type="molecule type" value="Genomic_DNA"/>
</dbReference>
<accession>A0A1V9EN28</accession>
<evidence type="ECO:0000313" key="3">
    <source>
        <dbReference type="Proteomes" id="UP000192610"/>
    </source>
</evidence>
<feature type="coiled-coil region" evidence="1">
    <location>
        <begin position="21"/>
        <end position="48"/>
    </location>
</feature>
<dbReference type="RefSeq" id="WP_133053961.1">
    <property type="nucleotide sequence ID" value="NZ_FOCZ01000002.1"/>
</dbReference>
<organism evidence="2 3">
    <name type="scientific">Niastella yeongjuensis</name>
    <dbReference type="NCBI Taxonomy" id="354355"/>
    <lineage>
        <taxon>Bacteria</taxon>
        <taxon>Pseudomonadati</taxon>
        <taxon>Bacteroidota</taxon>
        <taxon>Chitinophagia</taxon>
        <taxon>Chitinophagales</taxon>
        <taxon>Chitinophagaceae</taxon>
        <taxon>Niastella</taxon>
    </lineage>
</organism>